<evidence type="ECO:0000313" key="1">
    <source>
        <dbReference type="EMBL" id="GBF32366.1"/>
    </source>
</evidence>
<dbReference type="PIRSF" id="PIRSF011444">
    <property type="entry name" value="DUF1287"/>
    <property type="match status" value="1"/>
</dbReference>
<accession>A0A2L2XDR5</accession>
<reference evidence="2" key="1">
    <citation type="submission" date="2018-02" db="EMBL/GenBank/DDBJ databases">
        <title>Genome sequence of Desulfocucumis palustris strain NAW-5.</title>
        <authorList>
            <person name="Watanabe M."/>
            <person name="Kojima H."/>
            <person name="Fukui M."/>
        </authorList>
    </citation>
    <scope>NUCLEOTIDE SEQUENCE [LARGE SCALE GENOMIC DNA]</scope>
    <source>
        <strain evidence="2">NAW-5</strain>
    </source>
</reference>
<comment type="caution">
    <text evidence="1">The sequence shown here is derived from an EMBL/GenBank/DDBJ whole genome shotgun (WGS) entry which is preliminary data.</text>
</comment>
<dbReference type="AlphaFoldDB" id="A0A2L2XDR5"/>
<evidence type="ECO:0000313" key="2">
    <source>
        <dbReference type="Proteomes" id="UP000239549"/>
    </source>
</evidence>
<name>A0A2L2XDR5_9FIRM</name>
<organism evidence="1 2">
    <name type="scientific">Desulfocucumis palustris</name>
    <dbReference type="NCBI Taxonomy" id="1898651"/>
    <lineage>
        <taxon>Bacteria</taxon>
        <taxon>Bacillati</taxon>
        <taxon>Bacillota</taxon>
        <taxon>Clostridia</taxon>
        <taxon>Eubacteriales</taxon>
        <taxon>Desulfocucumaceae</taxon>
        <taxon>Desulfocucumis</taxon>
    </lineage>
</organism>
<dbReference type="EMBL" id="BFAV01000028">
    <property type="protein sequence ID" value="GBF32366.1"/>
    <property type="molecule type" value="Genomic_DNA"/>
</dbReference>
<dbReference type="Pfam" id="PF06940">
    <property type="entry name" value="DUF1287"/>
    <property type="match status" value="1"/>
</dbReference>
<dbReference type="InterPro" id="IPR009706">
    <property type="entry name" value="DUF1287"/>
</dbReference>
<keyword evidence="2" id="KW-1185">Reference proteome</keyword>
<sequence>MFVALFFSGCATGNKPRPDVAIQKETVVDLSPVEKIPADQRNAYDLTVMGARREAEKGVTYEASYVQINYPGGDVPSDRGVCTDVVIRAFRNAGIDLQKLIHEDMKAHFGLYPQNWGLKGPDSNIDHRRVPNQMKFFERHGKTLTLSTAEQELSQWRWGDIVYWKFSNGLEHCGIVSDRVGERGLPLAIHNAGLALEEDCLDRWRIIGHYRYPY</sequence>
<proteinExistence type="predicted"/>
<protein>
    <submittedName>
        <fullName evidence="1">Periplasmic protein</fullName>
    </submittedName>
</protein>
<dbReference type="Proteomes" id="UP000239549">
    <property type="component" value="Unassembled WGS sequence"/>
</dbReference>
<gene>
    <name evidence="1" type="ORF">DCCM_0560</name>
</gene>